<dbReference type="RefSeq" id="WP_083022623.1">
    <property type="nucleotide sequence ID" value="NZ_AP022589.1"/>
</dbReference>
<evidence type="ECO:0000259" key="1">
    <source>
        <dbReference type="PROSITE" id="PS51787"/>
    </source>
</evidence>
<dbReference type="EMBL" id="MVHZ01000002">
    <property type="protein sequence ID" value="ORB03800.1"/>
    <property type="molecule type" value="Genomic_DNA"/>
</dbReference>
<dbReference type="AlphaFoldDB" id="A0AA91M7U2"/>
<protein>
    <submittedName>
        <fullName evidence="2">ATP-dependent protease</fullName>
    </submittedName>
</protein>
<dbReference type="PANTHER" id="PTHR46732:SF8">
    <property type="entry name" value="ATP-DEPENDENT PROTEASE LA (LON) DOMAIN PROTEIN"/>
    <property type="match status" value="1"/>
</dbReference>
<gene>
    <name evidence="2" type="ORF">BST33_02355</name>
</gene>
<dbReference type="SMART" id="SM00464">
    <property type="entry name" value="LON"/>
    <property type="match status" value="1"/>
</dbReference>
<name>A0AA91M7U2_9MYCO</name>
<dbReference type="InterPro" id="IPR046336">
    <property type="entry name" value="Lon_prtase_N_sf"/>
</dbReference>
<accession>A0AA91M7U2</accession>
<evidence type="ECO:0000313" key="2">
    <source>
        <dbReference type="EMBL" id="ORB03800.1"/>
    </source>
</evidence>
<dbReference type="Pfam" id="PF02190">
    <property type="entry name" value="LON_substr_bdg"/>
    <property type="match status" value="1"/>
</dbReference>
<dbReference type="InterPro" id="IPR003111">
    <property type="entry name" value="Lon_prtase_N"/>
</dbReference>
<reference evidence="2 3" key="1">
    <citation type="submission" date="2017-02" db="EMBL/GenBank/DDBJ databases">
        <title>The new phylogeny of genus Mycobacterium.</title>
        <authorList>
            <person name="Tortoli E."/>
            <person name="Trovato A."/>
            <person name="Cirillo D.M."/>
        </authorList>
    </citation>
    <scope>NUCLEOTIDE SEQUENCE [LARGE SCALE GENOMIC DNA]</scope>
    <source>
        <strain evidence="2 3">DSM 45633</strain>
    </source>
</reference>
<dbReference type="InterPro" id="IPR015947">
    <property type="entry name" value="PUA-like_sf"/>
</dbReference>
<dbReference type="PANTHER" id="PTHR46732">
    <property type="entry name" value="ATP-DEPENDENT PROTEASE LA (LON) DOMAIN PROTEIN"/>
    <property type="match status" value="1"/>
</dbReference>
<dbReference type="SUPFAM" id="SSF88697">
    <property type="entry name" value="PUA domain-like"/>
    <property type="match status" value="1"/>
</dbReference>
<evidence type="ECO:0000313" key="3">
    <source>
        <dbReference type="Proteomes" id="UP000192320"/>
    </source>
</evidence>
<organism evidence="2 3">
    <name type="scientific">Mycolicibacter minnesotensis</name>
    <dbReference type="NCBI Taxonomy" id="1118379"/>
    <lineage>
        <taxon>Bacteria</taxon>
        <taxon>Bacillati</taxon>
        <taxon>Actinomycetota</taxon>
        <taxon>Actinomycetes</taxon>
        <taxon>Mycobacteriales</taxon>
        <taxon>Mycobacteriaceae</taxon>
        <taxon>Mycolicibacter</taxon>
    </lineage>
</organism>
<comment type="caution">
    <text evidence="2">The sequence shown here is derived from an EMBL/GenBank/DDBJ whole genome shotgun (WGS) entry which is preliminary data.</text>
</comment>
<sequence>MRELPMFPLQWVVLPGEDLTLRIFEQRYTVLVADLLSSDDPRFGVVLIARGREVGGGEQRHDIGATATVTECGDIGDGRYVLRCRVGERIRVRQWLADDPYPRADAEPWPDDPSDQVSDAQFGALEERIVALHKRIAQAQRRWLAPGRANLLGGRRLRSQDPVQRLYSLACRVPMGEADRYAVLAAPSLSARLAALHEAIENVTARVEFGTPR</sequence>
<dbReference type="Proteomes" id="UP000192320">
    <property type="component" value="Unassembled WGS sequence"/>
</dbReference>
<keyword evidence="3" id="KW-1185">Reference proteome</keyword>
<dbReference type="PROSITE" id="PS51787">
    <property type="entry name" value="LON_N"/>
    <property type="match status" value="1"/>
</dbReference>
<dbReference type="GO" id="GO:0008233">
    <property type="term" value="F:peptidase activity"/>
    <property type="evidence" value="ECO:0007669"/>
    <property type="project" value="UniProtKB-KW"/>
</dbReference>
<dbReference type="GO" id="GO:0006508">
    <property type="term" value="P:proteolysis"/>
    <property type="evidence" value="ECO:0007669"/>
    <property type="project" value="UniProtKB-KW"/>
</dbReference>
<keyword evidence="2" id="KW-0378">Hydrolase</keyword>
<feature type="domain" description="Lon N-terminal" evidence="1">
    <location>
        <begin position="1"/>
        <end position="204"/>
    </location>
</feature>
<proteinExistence type="predicted"/>
<keyword evidence="2" id="KW-0645">Protease</keyword>
<dbReference type="Gene3D" id="2.30.130.40">
    <property type="entry name" value="LON domain-like"/>
    <property type="match status" value="1"/>
</dbReference>